<keyword evidence="5" id="KW-1185">Reference proteome</keyword>
<feature type="domain" description="BPTI/Kunitz inhibitor" evidence="3">
    <location>
        <begin position="39"/>
        <end position="88"/>
    </location>
</feature>
<keyword evidence="1" id="KW-1015">Disulfide bond</keyword>
<dbReference type="InterPro" id="IPR036880">
    <property type="entry name" value="Kunitz_BPTI_sf"/>
</dbReference>
<protein>
    <submittedName>
        <fullName evidence="4">Kunitz/Bovine pancreatic trypsin inhibitor domain protein</fullName>
    </submittedName>
</protein>
<name>A0ABZ0S7N1_9GAMM</name>
<dbReference type="SUPFAM" id="SSF57362">
    <property type="entry name" value="BPTI-like"/>
    <property type="match status" value="1"/>
</dbReference>
<dbReference type="Gene3D" id="4.10.410.10">
    <property type="entry name" value="Pancreatic trypsin inhibitor Kunitz domain"/>
    <property type="match status" value="1"/>
</dbReference>
<keyword evidence="2" id="KW-0732">Signal</keyword>
<dbReference type="SMART" id="SM00131">
    <property type="entry name" value="KU"/>
    <property type="match status" value="1"/>
</dbReference>
<evidence type="ECO:0000313" key="5">
    <source>
        <dbReference type="Proteomes" id="UP001432180"/>
    </source>
</evidence>
<feature type="signal peptide" evidence="2">
    <location>
        <begin position="1"/>
        <end position="17"/>
    </location>
</feature>
<dbReference type="InterPro" id="IPR050098">
    <property type="entry name" value="TFPI/VKTCI-like"/>
</dbReference>
<gene>
    <name evidence="4" type="ORF">Thiowin_01098</name>
</gene>
<evidence type="ECO:0000256" key="2">
    <source>
        <dbReference type="SAM" id="SignalP"/>
    </source>
</evidence>
<dbReference type="InterPro" id="IPR002223">
    <property type="entry name" value="Kunitz_BPTI"/>
</dbReference>
<proteinExistence type="predicted"/>
<reference evidence="4 5" key="1">
    <citation type="journal article" date="2023" name="Microorganisms">
        <title>Thiorhodovibrio frisius and Trv. litoralis spp. nov., Two Novel Members from a Clade of Fastidious Purple Sulfur Bacteria That Exhibit Unique Red-Shifted Light-Harvesting Capabilities.</title>
        <authorList>
            <person name="Methner A."/>
            <person name="Kuzyk S.B."/>
            <person name="Petersen J."/>
            <person name="Bauer S."/>
            <person name="Brinkmann H."/>
            <person name="Sichau K."/>
            <person name="Wanner G."/>
            <person name="Wolf J."/>
            <person name="Neumann-Schaal M."/>
            <person name="Henke P."/>
            <person name="Tank M."/>
            <person name="Sproer C."/>
            <person name="Bunk B."/>
            <person name="Overmann J."/>
        </authorList>
    </citation>
    <scope>NUCLEOTIDE SEQUENCE [LARGE SCALE GENOMIC DNA]</scope>
    <source>
        <strain evidence="4 5">DSM 6702</strain>
    </source>
</reference>
<dbReference type="EMBL" id="CP121472">
    <property type="protein sequence ID" value="WPL16151.1"/>
    <property type="molecule type" value="Genomic_DNA"/>
</dbReference>
<evidence type="ECO:0000256" key="1">
    <source>
        <dbReference type="ARBA" id="ARBA00023157"/>
    </source>
</evidence>
<dbReference type="PANTHER" id="PTHR10083:SF374">
    <property type="entry name" value="BPTI_KUNITZ INHIBITOR DOMAIN-CONTAINING PROTEIN"/>
    <property type="match status" value="1"/>
</dbReference>
<organism evidence="4 5">
    <name type="scientific">Thiorhodovibrio winogradskyi</name>
    <dbReference type="NCBI Taxonomy" id="77007"/>
    <lineage>
        <taxon>Bacteria</taxon>
        <taxon>Pseudomonadati</taxon>
        <taxon>Pseudomonadota</taxon>
        <taxon>Gammaproteobacteria</taxon>
        <taxon>Chromatiales</taxon>
        <taxon>Chromatiaceae</taxon>
        <taxon>Thiorhodovibrio</taxon>
    </lineage>
</organism>
<dbReference type="PANTHER" id="PTHR10083">
    <property type="entry name" value="KUNITZ-TYPE PROTEASE INHIBITOR-RELATED"/>
    <property type="match status" value="1"/>
</dbReference>
<sequence length="94" mass="10295">MALFRAFHPNYLVPAFAATFLLSGCMNSGLQKDLIHVDCMTPPDPGPCKGAFPGFFYDYESNRCQRFTYGGCDGARPFESMKACIKACRAKAGP</sequence>
<evidence type="ECO:0000313" key="4">
    <source>
        <dbReference type="EMBL" id="WPL16151.1"/>
    </source>
</evidence>
<dbReference type="Proteomes" id="UP001432180">
    <property type="component" value="Chromosome"/>
</dbReference>
<dbReference type="PROSITE" id="PS50279">
    <property type="entry name" value="BPTI_KUNITZ_2"/>
    <property type="match status" value="1"/>
</dbReference>
<dbReference type="Pfam" id="PF00014">
    <property type="entry name" value="Kunitz_BPTI"/>
    <property type="match status" value="1"/>
</dbReference>
<feature type="chain" id="PRO_5047471197" evidence="2">
    <location>
        <begin position="18"/>
        <end position="94"/>
    </location>
</feature>
<dbReference type="PROSITE" id="PS51257">
    <property type="entry name" value="PROKAR_LIPOPROTEIN"/>
    <property type="match status" value="1"/>
</dbReference>
<evidence type="ECO:0000259" key="3">
    <source>
        <dbReference type="PROSITE" id="PS50279"/>
    </source>
</evidence>
<accession>A0ABZ0S7N1</accession>